<organism evidence="3 4">
    <name type="scientific">Candidatus Buchananbacteria bacterium RBG_13_39_9</name>
    <dbReference type="NCBI Taxonomy" id="1797531"/>
    <lineage>
        <taxon>Bacteria</taxon>
        <taxon>Candidatus Buchananiibacteriota</taxon>
    </lineage>
</organism>
<reference evidence="3 4" key="1">
    <citation type="journal article" date="2016" name="Nat. Commun.">
        <title>Thousands of microbial genomes shed light on interconnected biogeochemical processes in an aquifer system.</title>
        <authorList>
            <person name="Anantharaman K."/>
            <person name="Brown C.T."/>
            <person name="Hug L.A."/>
            <person name="Sharon I."/>
            <person name="Castelle C.J."/>
            <person name="Probst A.J."/>
            <person name="Thomas B.C."/>
            <person name="Singh A."/>
            <person name="Wilkins M.J."/>
            <person name="Karaoz U."/>
            <person name="Brodie E.L."/>
            <person name="Williams K.H."/>
            <person name="Hubbard S.S."/>
            <person name="Banfield J.F."/>
        </authorList>
    </citation>
    <scope>NUCLEOTIDE SEQUENCE [LARGE SCALE GENOMIC DNA]</scope>
</reference>
<keyword evidence="1" id="KW-0472">Membrane</keyword>
<dbReference type="EMBL" id="MHIA01000031">
    <property type="protein sequence ID" value="OGY41278.1"/>
    <property type="molecule type" value="Genomic_DNA"/>
</dbReference>
<evidence type="ECO:0000313" key="3">
    <source>
        <dbReference type="EMBL" id="OGY41278.1"/>
    </source>
</evidence>
<feature type="domain" description="DUF8173" evidence="2">
    <location>
        <begin position="241"/>
        <end position="383"/>
    </location>
</feature>
<gene>
    <name evidence="3" type="ORF">A2Y67_00535</name>
</gene>
<dbReference type="Proteomes" id="UP000176260">
    <property type="component" value="Unassembled WGS sequence"/>
</dbReference>
<proteinExistence type="predicted"/>
<name>A0A1G1XMN1_9BACT</name>
<keyword evidence="1" id="KW-1133">Transmembrane helix</keyword>
<feature type="transmembrane region" description="Helical" evidence="1">
    <location>
        <begin position="278"/>
        <end position="299"/>
    </location>
</feature>
<accession>A0A1G1XMN1</accession>
<protein>
    <recommendedName>
        <fullName evidence="2">DUF8173 domain-containing protein</fullName>
    </recommendedName>
</protein>
<sequence length="391" mass="42245">MKFPQKLGKKSKWLGLILGLVILLIPALLLAKIDKDSQNNIFLPENAVYDNPFWAAGSNINLNSQMNDDVYLAGANIVVSGPIAGDLIAVGSNIVINSEIKGNLRVAGGTVSIRGKVGGNITVAGGMVTLDQSAEVGKNVILAAGNGEINNKINKNLYAASGNLILNSEIAGNAYLTIDPDGSLILNPQTNILGNLEYTASQTALIQPGAKVQTDEKFSQWQENVKKPINKGKGLLLTFWLAGLLGALIVGLILVYLFKDFIKKSQEQVENNILLTILRGLVYLIVTPIGLLLLLITIIGLPLALILAAIYLIILYVSKIIIGIYIGDKLLKKFNKKKAPLLIWSMVLGTSAIYLLFLIPYLGWFIRLAVVLWGLGILMAVVKKEINLENN</sequence>
<dbReference type="AlphaFoldDB" id="A0A1G1XMN1"/>
<dbReference type="Pfam" id="PF26514">
    <property type="entry name" value="DUF8173"/>
    <property type="match status" value="1"/>
</dbReference>
<evidence type="ECO:0000259" key="2">
    <source>
        <dbReference type="Pfam" id="PF26514"/>
    </source>
</evidence>
<evidence type="ECO:0000313" key="4">
    <source>
        <dbReference type="Proteomes" id="UP000176260"/>
    </source>
</evidence>
<comment type="caution">
    <text evidence="3">The sequence shown here is derived from an EMBL/GenBank/DDBJ whole genome shotgun (WGS) entry which is preliminary data.</text>
</comment>
<evidence type="ECO:0000256" key="1">
    <source>
        <dbReference type="SAM" id="Phobius"/>
    </source>
</evidence>
<feature type="transmembrane region" description="Helical" evidence="1">
    <location>
        <begin position="364"/>
        <end position="382"/>
    </location>
</feature>
<feature type="transmembrane region" description="Helical" evidence="1">
    <location>
        <begin position="305"/>
        <end position="327"/>
    </location>
</feature>
<feature type="transmembrane region" description="Helical" evidence="1">
    <location>
        <begin position="339"/>
        <end position="358"/>
    </location>
</feature>
<feature type="transmembrane region" description="Helical" evidence="1">
    <location>
        <begin position="235"/>
        <end position="258"/>
    </location>
</feature>
<keyword evidence="1" id="KW-0812">Transmembrane</keyword>
<dbReference type="InterPro" id="IPR058486">
    <property type="entry name" value="DUF8173"/>
</dbReference>